<dbReference type="GO" id="GO:0005886">
    <property type="term" value="C:plasma membrane"/>
    <property type="evidence" value="ECO:0007669"/>
    <property type="project" value="UniProtKB-SubCell"/>
</dbReference>
<evidence type="ECO:0000256" key="15">
    <source>
        <dbReference type="ARBA" id="ARBA00044642"/>
    </source>
</evidence>
<comment type="subcellular location">
    <subcellularLocation>
        <location evidence="1">Cell membrane</location>
        <topology evidence="1">Multi-pass membrane protein</topology>
    </subcellularLocation>
</comment>
<evidence type="ECO:0000256" key="3">
    <source>
        <dbReference type="ARBA" id="ARBA00022448"/>
    </source>
</evidence>
<evidence type="ECO:0000256" key="7">
    <source>
        <dbReference type="ARBA" id="ARBA00023065"/>
    </source>
</evidence>
<reference evidence="20" key="1">
    <citation type="submission" date="2019-05" db="EMBL/GenBank/DDBJ databases">
        <authorList>
            <person name="Zhang S."/>
            <person name="Liu J."/>
        </authorList>
    </citation>
    <scope>NUCLEOTIDE SEQUENCE [LARGE SCALE GENOMIC DNA]</scope>
</reference>
<sequence>MGAPPGYRPSAWVHLLHQLPRADFQLRPVPSAFAPQEREYQQALLLVAALAGLGLGLSLIFIAVYLIRFCCCRPPEPPGAKSPPPGGGCVTWNCIAALLVGCAGIGVGFYGNSETSDGVSQLSSALLHANHTLTAIDHLVLEMVERLDEAVRTELTTLEEVLTQRMELVAAARGARRQAETVAQQLQGLAFWRGVPLSPLQVAEDVSFVEEYRWLAYVLLLLLELLVCLFTLLGLARQSKWLVIVMTVMSLLVLVLSWGSMGLEAATAVGLSDFCSSPDSYILNLTQEETGLGSGDHTSGLTPCILRPLCLRWGGGASPAQFCPAEALSTCPSELEKREGIRTLRQGIRERGGLGHLEKVGSPVGSGQVQKQPCGVFRSARSGCGCSRRESSGAEGVGARRPGGLGGRGQPDHRRALRGEGGKCGPAPPPVRGEDPGAYGLPRLRSRFRHPELLLPLQPGRLQPLSTG</sequence>
<feature type="transmembrane region" description="Helical" evidence="18">
    <location>
        <begin position="214"/>
        <end position="235"/>
    </location>
</feature>
<feature type="transmembrane region" description="Helical" evidence="18">
    <location>
        <begin position="43"/>
        <end position="67"/>
    </location>
</feature>
<feature type="region of interest" description="Disordered" evidence="19">
    <location>
        <begin position="388"/>
        <end position="468"/>
    </location>
</feature>
<dbReference type="InterPro" id="IPR006990">
    <property type="entry name" value="Tweety"/>
</dbReference>
<feature type="transmembrane region" description="Helical" evidence="18">
    <location>
        <begin position="242"/>
        <end position="261"/>
    </location>
</feature>
<comment type="catalytic activity">
    <reaction evidence="14">
        <text>chloride(in) = chloride(out)</text>
        <dbReference type="Rhea" id="RHEA:29823"/>
        <dbReference type="ChEBI" id="CHEBI:17996"/>
    </reaction>
</comment>
<reference evidence="20" key="2">
    <citation type="submission" date="2025-08" db="UniProtKB">
        <authorList>
            <consortium name="Ensembl"/>
        </authorList>
    </citation>
    <scope>IDENTIFICATION</scope>
</reference>
<keyword evidence="13 18" id="KW-0407">Ion channel</keyword>
<proteinExistence type="inferred from homology"/>
<evidence type="ECO:0000313" key="20">
    <source>
        <dbReference type="Ensembl" id="ENSBGRP00000028680.1"/>
    </source>
</evidence>
<dbReference type="PANTHER" id="PTHR12424:SF5">
    <property type="entry name" value="PROTEIN TWEETY HOMOLOG 1"/>
    <property type="match status" value="1"/>
</dbReference>
<keyword evidence="6 18" id="KW-1133">Transmembrane helix</keyword>
<feature type="compositionally biased region" description="Basic and acidic residues" evidence="19">
    <location>
        <begin position="410"/>
        <end position="421"/>
    </location>
</feature>
<keyword evidence="9" id="KW-1015">Disulfide bond</keyword>
<evidence type="ECO:0000313" key="21">
    <source>
        <dbReference type="Proteomes" id="UP000694520"/>
    </source>
</evidence>
<feature type="transmembrane region" description="Helical" evidence="18">
    <location>
        <begin position="88"/>
        <end position="110"/>
    </location>
</feature>
<evidence type="ECO:0000256" key="8">
    <source>
        <dbReference type="ARBA" id="ARBA00023136"/>
    </source>
</evidence>
<evidence type="ECO:0000256" key="11">
    <source>
        <dbReference type="ARBA" id="ARBA00023180"/>
    </source>
</evidence>
<keyword evidence="21" id="KW-1185">Reference proteome</keyword>
<evidence type="ECO:0000256" key="10">
    <source>
        <dbReference type="ARBA" id="ARBA00023173"/>
    </source>
</evidence>
<evidence type="ECO:0000256" key="17">
    <source>
        <dbReference type="ARBA" id="ARBA00047042"/>
    </source>
</evidence>
<evidence type="ECO:0000256" key="1">
    <source>
        <dbReference type="ARBA" id="ARBA00004651"/>
    </source>
</evidence>
<evidence type="ECO:0000256" key="5">
    <source>
        <dbReference type="ARBA" id="ARBA00022692"/>
    </source>
</evidence>
<dbReference type="Pfam" id="PF04906">
    <property type="entry name" value="Tweety"/>
    <property type="match status" value="1"/>
</dbReference>
<evidence type="ECO:0000256" key="9">
    <source>
        <dbReference type="ARBA" id="ARBA00023157"/>
    </source>
</evidence>
<dbReference type="GO" id="GO:0034707">
    <property type="term" value="C:chloride channel complex"/>
    <property type="evidence" value="ECO:0007669"/>
    <property type="project" value="UniProtKB-UniRule"/>
</dbReference>
<keyword evidence="3 18" id="KW-0813">Transport</keyword>
<evidence type="ECO:0000256" key="2">
    <source>
        <dbReference type="ARBA" id="ARBA00009849"/>
    </source>
</evidence>
<dbReference type="GO" id="GO:0005229">
    <property type="term" value="F:intracellularly calcium-gated chloride channel activity"/>
    <property type="evidence" value="ECO:0007669"/>
    <property type="project" value="TreeGrafter"/>
</dbReference>
<keyword evidence="11" id="KW-0325">Glycoprotein</keyword>
<dbReference type="GO" id="GO:0030868">
    <property type="term" value="C:smooth endoplasmic reticulum membrane"/>
    <property type="evidence" value="ECO:0007669"/>
    <property type="project" value="TreeGrafter"/>
</dbReference>
<keyword evidence="12 18" id="KW-0868">Chloride</keyword>
<protein>
    <recommendedName>
        <fullName evidence="18">Protein tweety homolog</fullName>
    </recommendedName>
</protein>
<feature type="compositionally biased region" description="Low complexity" evidence="19">
    <location>
        <begin position="453"/>
        <end position="468"/>
    </location>
</feature>
<dbReference type="GeneTree" id="ENSGT00950000183060"/>
<keyword evidence="4" id="KW-1003">Cell membrane</keyword>
<comment type="function">
    <text evidence="16">Calcium-independent, swelling-dependent volume-regulated anion channel (VRAC-swell) which plays a pivotal role in the process of regulatory volume decrease (RVD) in the brain through the efflux of anions like chloride and organic osmolytes like glutamate.</text>
</comment>
<comment type="catalytic activity">
    <reaction evidence="15">
        <text>L-glutamate(out) = L-glutamate(in)</text>
        <dbReference type="Rhea" id="RHEA:66336"/>
        <dbReference type="ChEBI" id="CHEBI:29985"/>
    </reaction>
    <physiologicalReaction direction="right-to-left" evidence="15">
        <dbReference type="Rhea" id="RHEA:66338"/>
    </physiologicalReaction>
</comment>
<evidence type="ECO:0000256" key="18">
    <source>
        <dbReference type="RuleBase" id="RU361114"/>
    </source>
</evidence>
<dbReference type="Ensembl" id="ENSBGRT00000033205.1">
    <property type="protein sequence ID" value="ENSBGRP00000028680.1"/>
    <property type="gene ID" value="ENSBGRG00000017921.1"/>
</dbReference>
<evidence type="ECO:0000256" key="6">
    <source>
        <dbReference type="ARBA" id="ARBA00022989"/>
    </source>
</evidence>
<gene>
    <name evidence="20" type="primary">TTYH1</name>
</gene>
<comment type="similarity">
    <text evidence="2 18">Belongs to the tweety family.</text>
</comment>
<dbReference type="Proteomes" id="UP000694520">
    <property type="component" value="Chromosome 20"/>
</dbReference>
<comment type="subunit">
    <text evidence="17">Homotetramer; disulfide-linked. Homodimer.</text>
</comment>
<evidence type="ECO:0000256" key="14">
    <source>
        <dbReference type="ARBA" id="ARBA00024167"/>
    </source>
</evidence>
<comment type="function">
    <text evidence="18">Probable chloride channel.</text>
</comment>
<dbReference type="GO" id="GO:0072320">
    <property type="term" value="F:volume-sensitive chloride channel activity"/>
    <property type="evidence" value="ECO:0007669"/>
    <property type="project" value="Ensembl"/>
</dbReference>
<keyword evidence="5 18" id="KW-0812">Transmembrane</keyword>
<organism evidence="20 21">
    <name type="scientific">Bos mutus grunniens</name>
    <name type="common">Wild yak</name>
    <name type="synonym">Bos grunniens</name>
    <dbReference type="NCBI Taxonomy" id="30521"/>
    <lineage>
        <taxon>Eukaryota</taxon>
        <taxon>Metazoa</taxon>
        <taxon>Chordata</taxon>
        <taxon>Craniata</taxon>
        <taxon>Vertebrata</taxon>
        <taxon>Euteleostomi</taxon>
        <taxon>Mammalia</taxon>
        <taxon>Eutheria</taxon>
        <taxon>Laurasiatheria</taxon>
        <taxon>Artiodactyla</taxon>
        <taxon>Ruminantia</taxon>
        <taxon>Pecora</taxon>
        <taxon>Bovidae</taxon>
        <taxon>Bovinae</taxon>
        <taxon>Bos</taxon>
    </lineage>
</organism>
<name>A0A8B9Y463_BOSMU</name>
<keyword evidence="10 18" id="KW-0869">Chloride channel</keyword>
<dbReference type="AlphaFoldDB" id="A0A8B9Y463"/>
<comment type="caution">
    <text evidence="18">Lacks conserved residue(s) required for the propagation of feature annotation.</text>
</comment>
<evidence type="ECO:0000256" key="19">
    <source>
        <dbReference type="SAM" id="MobiDB-lite"/>
    </source>
</evidence>
<evidence type="ECO:0000256" key="12">
    <source>
        <dbReference type="ARBA" id="ARBA00023214"/>
    </source>
</evidence>
<accession>A0A8B9Y463</accession>
<evidence type="ECO:0000256" key="13">
    <source>
        <dbReference type="ARBA" id="ARBA00023303"/>
    </source>
</evidence>
<reference evidence="20" key="3">
    <citation type="submission" date="2025-09" db="UniProtKB">
        <authorList>
            <consortium name="Ensembl"/>
        </authorList>
    </citation>
    <scope>IDENTIFICATION</scope>
</reference>
<dbReference type="PANTHER" id="PTHR12424">
    <property type="entry name" value="TWEETY-RELATED"/>
    <property type="match status" value="1"/>
</dbReference>
<keyword evidence="7 18" id="KW-0406">Ion transport</keyword>
<evidence type="ECO:0000256" key="4">
    <source>
        <dbReference type="ARBA" id="ARBA00022475"/>
    </source>
</evidence>
<keyword evidence="8 18" id="KW-0472">Membrane</keyword>
<evidence type="ECO:0000256" key="16">
    <source>
        <dbReference type="ARBA" id="ARBA00044730"/>
    </source>
</evidence>